<proteinExistence type="predicted"/>
<keyword evidence="2" id="KW-0963">Cytoplasm</keyword>
<dbReference type="PANTHER" id="PTHR19981">
    <property type="entry name" value="TALIN"/>
    <property type="match status" value="1"/>
</dbReference>
<feature type="domain" description="I/LWEQ" evidence="4">
    <location>
        <begin position="1782"/>
        <end position="2020"/>
    </location>
</feature>
<evidence type="ECO:0000256" key="1">
    <source>
        <dbReference type="ARBA" id="ARBA00004496"/>
    </source>
</evidence>
<evidence type="ECO:0000256" key="2">
    <source>
        <dbReference type="ARBA" id="ARBA00022490"/>
    </source>
</evidence>
<evidence type="ECO:0000313" key="6">
    <source>
        <dbReference type="Proteomes" id="UP000241769"/>
    </source>
</evidence>
<dbReference type="STRING" id="1890364.A0A2P6MQ77"/>
<gene>
    <name evidence="5" type="ORF">PROFUN_10225</name>
</gene>
<feature type="non-terminal residue" evidence="5">
    <location>
        <position position="1"/>
    </location>
</feature>
<dbReference type="OrthoDB" id="10262320at2759"/>
<comment type="subcellular location">
    <subcellularLocation>
        <location evidence="1">Cytoplasm</location>
    </subcellularLocation>
</comment>
<dbReference type="Gene3D" id="1.20.120.230">
    <property type="entry name" value="Alpha-catenin/vinculin-like"/>
    <property type="match status" value="3"/>
</dbReference>
<dbReference type="GO" id="GO:0005737">
    <property type="term" value="C:cytoplasm"/>
    <property type="evidence" value="ECO:0007669"/>
    <property type="project" value="UniProtKB-SubCell"/>
</dbReference>
<dbReference type="SUPFAM" id="SSF47220">
    <property type="entry name" value="alpha-catenin/vinculin-like"/>
    <property type="match status" value="4"/>
</dbReference>
<dbReference type="EMBL" id="MDYQ01000539">
    <property type="protein sequence ID" value="PRP73855.1"/>
    <property type="molecule type" value="Genomic_DNA"/>
</dbReference>
<dbReference type="Proteomes" id="UP000241769">
    <property type="component" value="Unassembled WGS sequence"/>
</dbReference>
<name>A0A2P6MQ77_9EUKA</name>
<evidence type="ECO:0000259" key="4">
    <source>
        <dbReference type="PROSITE" id="PS50945"/>
    </source>
</evidence>
<dbReference type="Pfam" id="PF21865">
    <property type="entry name" value="TLN1-like_RS"/>
    <property type="match status" value="2"/>
</dbReference>
<dbReference type="InterPro" id="IPR035964">
    <property type="entry name" value="I/LWEQ_dom_sf"/>
</dbReference>
<accession>A0A2P6MQ77</accession>
<protein>
    <submittedName>
        <fullName evidence="5">Actin binding protein</fullName>
    </submittedName>
</protein>
<dbReference type="GO" id="GO:0098609">
    <property type="term" value="P:cell-cell adhesion"/>
    <property type="evidence" value="ECO:0007669"/>
    <property type="project" value="TreeGrafter"/>
</dbReference>
<dbReference type="PROSITE" id="PS50945">
    <property type="entry name" value="I_LWEQ"/>
    <property type="match status" value="1"/>
</dbReference>
<dbReference type="InterPro" id="IPR054060">
    <property type="entry name" value="TLN1-like_RS"/>
</dbReference>
<dbReference type="Pfam" id="PF21896">
    <property type="entry name" value="Talin_IBS2B"/>
    <property type="match status" value="4"/>
</dbReference>
<keyword evidence="3" id="KW-0175">Coiled coil</keyword>
<dbReference type="PANTHER" id="PTHR19981:SF1">
    <property type="entry name" value="RHEA, ISOFORM B"/>
    <property type="match status" value="1"/>
</dbReference>
<dbReference type="InterPro" id="IPR036723">
    <property type="entry name" value="Alpha-catenin/vinculin-like_sf"/>
</dbReference>
<dbReference type="Gene3D" id="1.20.1410.10">
    <property type="entry name" value="I/LWEQ domain"/>
    <property type="match status" value="1"/>
</dbReference>
<comment type="caution">
    <text evidence="5">The sequence shown here is derived from an EMBL/GenBank/DDBJ whole genome shotgun (WGS) entry which is preliminary data.</text>
</comment>
<dbReference type="SMART" id="SM00307">
    <property type="entry name" value="ILWEQ"/>
    <property type="match status" value="1"/>
</dbReference>
<dbReference type="Gene3D" id="1.20.1420.10">
    <property type="entry name" value="Talin, central domain"/>
    <property type="match status" value="5"/>
</dbReference>
<keyword evidence="6" id="KW-1185">Reference proteome</keyword>
<evidence type="ECO:0000256" key="3">
    <source>
        <dbReference type="SAM" id="Coils"/>
    </source>
</evidence>
<dbReference type="SUPFAM" id="SSF109885">
    <property type="entry name" value="I/LWEQ domain"/>
    <property type="match status" value="4"/>
</dbReference>
<organism evidence="5 6">
    <name type="scientific">Planoprotostelium fungivorum</name>
    <dbReference type="NCBI Taxonomy" id="1890364"/>
    <lineage>
        <taxon>Eukaryota</taxon>
        <taxon>Amoebozoa</taxon>
        <taxon>Evosea</taxon>
        <taxon>Variosea</taxon>
        <taxon>Cavosteliida</taxon>
        <taxon>Cavosteliaceae</taxon>
        <taxon>Planoprotostelium</taxon>
    </lineage>
</organism>
<dbReference type="InterPro" id="IPR002558">
    <property type="entry name" value="ILWEQ_dom"/>
</dbReference>
<dbReference type="GO" id="GO:0005886">
    <property type="term" value="C:plasma membrane"/>
    <property type="evidence" value="ECO:0007669"/>
    <property type="project" value="TreeGrafter"/>
</dbReference>
<feature type="coiled-coil region" evidence="3">
    <location>
        <begin position="1987"/>
        <end position="2016"/>
    </location>
</feature>
<dbReference type="GO" id="GO:0051015">
    <property type="term" value="F:actin filament binding"/>
    <property type="evidence" value="ECO:0007669"/>
    <property type="project" value="InterPro"/>
</dbReference>
<dbReference type="InterPro" id="IPR054082">
    <property type="entry name" value="Talin_IBS2B"/>
</dbReference>
<reference evidence="5 6" key="1">
    <citation type="journal article" date="2018" name="Genome Biol. Evol.">
        <title>Multiple Roots of Fruiting Body Formation in Amoebozoa.</title>
        <authorList>
            <person name="Hillmann F."/>
            <person name="Forbes G."/>
            <person name="Novohradska S."/>
            <person name="Ferling I."/>
            <person name="Riege K."/>
            <person name="Groth M."/>
            <person name="Westermann M."/>
            <person name="Marz M."/>
            <person name="Spaller T."/>
            <person name="Winckler T."/>
            <person name="Schaap P."/>
            <person name="Glockner G."/>
        </authorList>
    </citation>
    <scope>NUCLEOTIDE SEQUENCE [LARGE SCALE GENOMIC DNA]</scope>
    <source>
        <strain evidence="5 6">Jena</strain>
    </source>
</reference>
<sequence length="2020" mass="211876">AQASSVRPMAIHQAMGQLAMLVEDLNMSGQTINAGQQGTMTPQQWWSQYQGAVGPFKAAMQALLSATGSGAQISRMELDELAKQVAQRADESIRAARNAALAGKEPNMSLLHATRAVADAIKNILTCSELAQRDPNEAAEVQKAYLLATSAYKIGINHLDNASRGHVSDQASFDLLMESGKAVASCIHNLLDSLKEYNDTLASEESKGKLTSNGKQLYYTNQMLASSVVTFGPSAVEPDCQKQITESAESVQAMLDQLILNSQLASGDPSRLAGLLEHSRGAADALALLLNAARSAESEPRDMPEDLSPLYEQLRITTGEMRTNMGDRNMMISGTKSIAGLVNQIILAAKSLAETSSPTTKQLLINLAKSVADQIAHLVNASKAVISNPNDVENQRSCTDTLDRLENHCQDLIEEASKTTILAQIRAHAKRAAAASAALASTVRTIQSNEVPAPLYKEAQDNATKSNTAIAAILTSLSAAAADANDEAAQQQMILSAQDSVMPSMSLVTTARKAQPKIQDQQKKYDVKSSADHVAEVVQKLMEACRNYAKSAGGADVDEAIESLESTSADLEATQFAVETGAFGRATTSSREDAIALLTVSMKQLLNANEQVKKAAVNQPKATPKLTKDAAFAVTELVSAVKAVVMATSDRATQNRILAATKNLVNETKEMITAARVLSASPRDGSLSTQLQSVAQQVSSSLSTLIAAARGFDSKVCDEAVRAILEASKHIEPIKPTGRVVYEDLTAELINNGKALSAALSQAASMAKTDPKGLGNSSRIVASITPAFIQSSNQVAGAAPNPDLTQQTCENTKSLMLKTIALLEYAKTDAANPDPSNDAFLSSALRDAQEALSRLMSSAGNKEQNVECKEALESVMESTGKLDHTESSGSDKPLPEALQLLIAVIKSLAAQTSQVVASARSTQEQLGRASKSAAEIVDRVVVATRDTVQSTPTTSPEIASSAKIIRSACKQLVSSSEDSTTLLTHVRAIGTATAQLVQTAKKEAAAEIDPEIQGRILKAAQAVAAATANLAKAVKAVQTKQPNSTEQLMKATRDLEMTNAQMVSAVAKKEEQIAPVDAKRLVDNVRIVTATTSQLISAAVDVSNKQSDPNVGSQLSAAAKSASESISNLLKACSAMQPGTAEYEEAIDNLASASGDIDALSISVAVGTVEPSTDGKPHTEYQEDMVKLAREIDVGIMESVNASVLESPELLGKAAKTLGTKAVDFVAVLQGAVSSAPDQKSQNELINHTKDVIDAITPFLQHARGVTLGSIKDGQKETSTRSKQVREKVAELVASMKSGAVLLQDLDDTLLSITRAAATVDAPLTRSDKPYEDAKDDLNDLAKTLAFSVKKLVGTDKNNLVQLGSTSKAVATLIPQLVETSRTAAAITNDNILRGTILASTKALVQTTKNVVQISRDGAADKNTNVGNKLAEAFKNVTTELTKLLEAVKQGAVGDMLYDESMATINSVVNDLDAAALFAAAGTLEPEESTTASASEQQQNLIAAAKILAGNSSQLVAASKNTREVYGQSAKLLSTTVQRLSALSKQLCCSLSDLNTQQGLLTSTKAISVSSGQLVTSGKDVQRYKQGDAAAGAQKSLNTSTQALAEAITNLINTANAFEADNAKGIQELNAARSSIQSLLDSIGGQAPPATAKDVVKSAREFAAASANLAASSGKGNVAQAVTTSIEASKNLVEKTNGASHGPGTTPETASKLNGATKEIVSCMLSLVHSLRDQCMFGNAQQGVSDSSSAVADKLSELMAAVKMLPGGEKEALQETGLSGDLDQQATDELTAAAKITKMTLLQIISDVALALANARPQKKNNAGIGFDTDNIAIAIYDAAIAIATATQRLVVAAAAAQAERVDMQHKNPIVYKQDPMWANGLISAAKNVAGATQALVVSANRTVTGTGQEEELAAVAKMVGAATAQLVAASRAKSAAGSKSHSALSDAAKIVAQATSQLVSAAKAWNDLKEEESEQEMAGNYTGSAVKQLEQQMKVLKLEKELEKARKAMLNQRKAEYQK</sequence>
<dbReference type="InParanoid" id="A0A2P6MQ77"/>
<dbReference type="Pfam" id="PF01608">
    <property type="entry name" value="I_LWEQ"/>
    <property type="match status" value="1"/>
</dbReference>
<evidence type="ECO:0000313" key="5">
    <source>
        <dbReference type="EMBL" id="PRP73855.1"/>
    </source>
</evidence>
<dbReference type="GO" id="GO:0030036">
    <property type="term" value="P:actin cytoskeleton organization"/>
    <property type="evidence" value="ECO:0007669"/>
    <property type="project" value="TreeGrafter"/>
</dbReference>